<evidence type="ECO:0000313" key="3">
    <source>
        <dbReference type="EMBL" id="SEQ59617.1"/>
    </source>
</evidence>
<dbReference type="InterPro" id="IPR011010">
    <property type="entry name" value="DNA_brk_join_enz"/>
</dbReference>
<dbReference type="Gene3D" id="1.10.443.10">
    <property type="entry name" value="Intergrase catalytic core"/>
    <property type="match status" value="1"/>
</dbReference>
<sequence length="170" mass="20135">MYLFSFYCRGMNFIDLLKLNNSNLYDGRLSYLRTKTGVHLNFKLRDHSLKILEVYNQKSMNAYLFPLLLTEEMTTKQIKYRSHKLLGQINPGLKEMMEVLKISKHITFYTARHTFVTFLKFETTPIDAISEMLGHTEIRTTQAYLNKLPNKKLDKIIDDVFENSKYFKKS</sequence>
<evidence type="ECO:0000259" key="2">
    <source>
        <dbReference type="PROSITE" id="PS51898"/>
    </source>
</evidence>
<protein>
    <submittedName>
        <fullName evidence="3">Phage integrase family protein</fullName>
    </submittedName>
</protein>
<dbReference type="SUPFAM" id="SSF56349">
    <property type="entry name" value="DNA breaking-rejoining enzymes"/>
    <property type="match status" value="1"/>
</dbReference>
<dbReference type="InterPro" id="IPR002104">
    <property type="entry name" value="Integrase_catalytic"/>
</dbReference>
<organism evidence="3 4">
    <name type="scientific">Flavobacterium frigoris</name>
    <dbReference type="NCBI Taxonomy" id="229204"/>
    <lineage>
        <taxon>Bacteria</taxon>
        <taxon>Pseudomonadati</taxon>
        <taxon>Bacteroidota</taxon>
        <taxon>Flavobacteriia</taxon>
        <taxon>Flavobacteriales</taxon>
        <taxon>Flavobacteriaceae</taxon>
        <taxon>Flavobacterium</taxon>
    </lineage>
</organism>
<dbReference type="Proteomes" id="UP000183658">
    <property type="component" value="Unassembled WGS sequence"/>
</dbReference>
<dbReference type="GO" id="GO:0006310">
    <property type="term" value="P:DNA recombination"/>
    <property type="evidence" value="ECO:0007669"/>
    <property type="project" value="UniProtKB-KW"/>
</dbReference>
<dbReference type="GO" id="GO:0015074">
    <property type="term" value="P:DNA integration"/>
    <property type="evidence" value="ECO:0007669"/>
    <property type="project" value="InterPro"/>
</dbReference>
<feature type="domain" description="Tyr recombinase" evidence="2">
    <location>
        <begin position="1"/>
        <end position="158"/>
    </location>
</feature>
<dbReference type="PROSITE" id="PS51898">
    <property type="entry name" value="TYR_RECOMBINASE"/>
    <property type="match status" value="1"/>
</dbReference>
<reference evidence="4" key="1">
    <citation type="submission" date="2016-10" db="EMBL/GenBank/DDBJ databases">
        <authorList>
            <person name="Varghese N."/>
            <person name="Submissions S."/>
        </authorList>
    </citation>
    <scope>NUCLEOTIDE SEQUENCE [LARGE SCALE GENOMIC DNA]</scope>
    <source>
        <strain evidence="4">DSM 15719</strain>
    </source>
</reference>
<accession>A0A1H9HBI3</accession>
<gene>
    <name evidence="3" type="ORF">SAMN05444355_10383</name>
</gene>
<proteinExistence type="predicted"/>
<dbReference type="Pfam" id="PF00589">
    <property type="entry name" value="Phage_integrase"/>
    <property type="match status" value="1"/>
</dbReference>
<dbReference type="AlphaFoldDB" id="A0A1H9HBI3"/>
<evidence type="ECO:0000313" key="4">
    <source>
        <dbReference type="Proteomes" id="UP000183658"/>
    </source>
</evidence>
<keyword evidence="4" id="KW-1185">Reference proteome</keyword>
<name>A0A1H9HBI3_FLAFI</name>
<keyword evidence="1" id="KW-0233">DNA recombination</keyword>
<dbReference type="GO" id="GO:0003677">
    <property type="term" value="F:DNA binding"/>
    <property type="evidence" value="ECO:0007669"/>
    <property type="project" value="InterPro"/>
</dbReference>
<dbReference type="InterPro" id="IPR013762">
    <property type="entry name" value="Integrase-like_cat_sf"/>
</dbReference>
<dbReference type="EMBL" id="FOFZ01000003">
    <property type="protein sequence ID" value="SEQ59617.1"/>
    <property type="molecule type" value="Genomic_DNA"/>
</dbReference>
<evidence type="ECO:0000256" key="1">
    <source>
        <dbReference type="ARBA" id="ARBA00023172"/>
    </source>
</evidence>